<dbReference type="AlphaFoldDB" id="A0A6J3MHT1"/>
<name>A0A6J3MHT1_9PEZI</name>
<reference evidence="3" key="3">
    <citation type="submission" date="2025-08" db="UniProtKB">
        <authorList>
            <consortium name="RefSeq"/>
        </authorList>
    </citation>
    <scope>IDENTIFICATION</scope>
    <source>
        <strain evidence="3">CBS 342.82</strain>
    </source>
</reference>
<gene>
    <name evidence="3" type="ORF">K489DRAFT_348790</name>
</gene>
<reference evidence="3" key="2">
    <citation type="submission" date="2020-04" db="EMBL/GenBank/DDBJ databases">
        <authorList>
            <consortium name="NCBI Genome Project"/>
        </authorList>
    </citation>
    <scope>NUCLEOTIDE SEQUENCE</scope>
    <source>
        <strain evidence="3">CBS 342.82</strain>
    </source>
</reference>
<feature type="compositionally biased region" description="Acidic residues" evidence="1">
    <location>
        <begin position="23"/>
        <end position="35"/>
    </location>
</feature>
<evidence type="ECO:0008006" key="4">
    <source>
        <dbReference type="Google" id="ProtNLM"/>
    </source>
</evidence>
<dbReference type="Proteomes" id="UP000504637">
    <property type="component" value="Unplaced"/>
</dbReference>
<evidence type="ECO:0000313" key="2">
    <source>
        <dbReference type="Proteomes" id="UP000504637"/>
    </source>
</evidence>
<protein>
    <recommendedName>
        <fullName evidence="4">TPR-like protein</fullName>
    </recommendedName>
</protein>
<proteinExistence type="predicted"/>
<evidence type="ECO:0000256" key="1">
    <source>
        <dbReference type="SAM" id="MobiDB-lite"/>
    </source>
</evidence>
<sequence>MLKQKQFVRPPKKQKPKAANPESPEEFQEAADFQEDAGGKHRAGDPVKSARAFLRALDIYDQGLAKHPKNFDLAYNKARLQLEISQQASLVDHIGHDVHEWLSIALQSHQYALRLDEQNPDLLFNTSQVLTSLAESLEEADMTDKAISMWEQALEILSSCLSRQEVMFEQHRADFPDNEDGGVPLEQESTEPSTAAAPDVEMLDQSEEGEQSATIESPVSALDMLDTVHASLSALIALVSVMPGNNLEGLSKMAHHLTQIKAPGYIDLVPTEEQDQARVTTAGLRATFTAALADSQYQAELIDLQTYAQSLNAFQVPNKEAHVVILGSEAEARLELVHSAIDMAATTLPVLLCWKQLSLAQEALTKAATLKDEDAQARKAEIYQSKGDIELIRHRLIQWPSTHQLDPLTDAAKKSAPTLIQNAKKFYSGSAQFASRDGDEKAEAVAKQRHAIAQGIAARFYGEIQPDEAILERLAAEGGQYIDDYLLDGDLLQAILSGGSQAGRS</sequence>
<dbReference type="SUPFAM" id="SSF48452">
    <property type="entry name" value="TPR-like"/>
    <property type="match status" value="1"/>
</dbReference>
<feature type="region of interest" description="Disordered" evidence="1">
    <location>
        <begin position="1"/>
        <end position="45"/>
    </location>
</feature>
<feature type="region of interest" description="Disordered" evidence="1">
    <location>
        <begin position="174"/>
        <end position="197"/>
    </location>
</feature>
<organism evidence="3">
    <name type="scientific">Dissoconium aciculare CBS 342.82</name>
    <dbReference type="NCBI Taxonomy" id="1314786"/>
    <lineage>
        <taxon>Eukaryota</taxon>
        <taxon>Fungi</taxon>
        <taxon>Dikarya</taxon>
        <taxon>Ascomycota</taxon>
        <taxon>Pezizomycotina</taxon>
        <taxon>Dothideomycetes</taxon>
        <taxon>Dothideomycetidae</taxon>
        <taxon>Mycosphaerellales</taxon>
        <taxon>Dissoconiaceae</taxon>
        <taxon>Dissoconium</taxon>
    </lineage>
</organism>
<evidence type="ECO:0000313" key="3">
    <source>
        <dbReference type="RefSeq" id="XP_033464474.1"/>
    </source>
</evidence>
<reference evidence="3" key="1">
    <citation type="submission" date="2020-01" db="EMBL/GenBank/DDBJ databases">
        <authorList>
            <consortium name="DOE Joint Genome Institute"/>
            <person name="Haridas S."/>
            <person name="Albert R."/>
            <person name="Binder M."/>
            <person name="Bloem J."/>
            <person name="Labutti K."/>
            <person name="Salamov A."/>
            <person name="Andreopoulos B."/>
            <person name="Baker S.E."/>
            <person name="Barry K."/>
            <person name="Bills G."/>
            <person name="Bluhm B.H."/>
            <person name="Cannon C."/>
            <person name="Castanera R."/>
            <person name="Culley D.E."/>
            <person name="Daum C."/>
            <person name="Ezra D."/>
            <person name="Gonzalez J.B."/>
            <person name="Henrissat B."/>
            <person name="Kuo A."/>
            <person name="Liang C."/>
            <person name="Lipzen A."/>
            <person name="Lutzoni F."/>
            <person name="Magnuson J."/>
            <person name="Mondo S."/>
            <person name="Nolan M."/>
            <person name="Ohm R."/>
            <person name="Pangilinan J."/>
            <person name="Park H.-J."/>
            <person name="Ramirez L."/>
            <person name="Alfaro M."/>
            <person name="Sun H."/>
            <person name="Tritt A."/>
            <person name="Yoshinaga Y."/>
            <person name="Zwiers L.-H."/>
            <person name="Turgeon B.G."/>
            <person name="Goodwin S.B."/>
            <person name="Spatafora J.W."/>
            <person name="Crous P.W."/>
            <person name="Grigoriev I.V."/>
        </authorList>
    </citation>
    <scope>NUCLEOTIDE SEQUENCE</scope>
    <source>
        <strain evidence="3">CBS 342.82</strain>
    </source>
</reference>
<dbReference type="Gene3D" id="1.25.40.10">
    <property type="entry name" value="Tetratricopeptide repeat domain"/>
    <property type="match status" value="1"/>
</dbReference>
<keyword evidence="2" id="KW-1185">Reference proteome</keyword>
<dbReference type="InterPro" id="IPR011990">
    <property type="entry name" value="TPR-like_helical_dom_sf"/>
</dbReference>
<dbReference type="GeneID" id="54360182"/>
<accession>A0A6J3MHT1</accession>
<dbReference type="RefSeq" id="XP_033464474.1">
    <property type="nucleotide sequence ID" value="XM_033602382.1"/>
</dbReference>
<dbReference type="OrthoDB" id="5328412at2759"/>